<evidence type="ECO:0000313" key="1">
    <source>
        <dbReference type="EMBL" id="AGA65184.1"/>
    </source>
</evidence>
<name>L0EUF5_LIBCB</name>
<protein>
    <submittedName>
        <fullName evidence="1">Uncharacterized protein</fullName>
    </submittedName>
</protein>
<proteinExistence type="predicted"/>
<dbReference type="AlphaFoldDB" id="L0EUF5"/>
<dbReference type="EMBL" id="CP003789">
    <property type="protein sequence ID" value="AGA65184.1"/>
    <property type="molecule type" value="Genomic_DNA"/>
</dbReference>
<sequence length="45" mass="5190">MTFILKISRYVSGSGLNNNHNLYPILISDNIFSLKQKVAPSYFWV</sequence>
<reference evidence="1 2" key="1">
    <citation type="journal article" date="2012" name="Stand. Genomic Sci.">
        <title>Complete genome sequence of Liberibacter crescens BT-1.</title>
        <authorList>
            <person name="Leonard M.T."/>
            <person name="Fagen J.R."/>
            <person name="Davis-Richardson A.G."/>
            <person name="Davis M.J."/>
            <person name="Triplett E.W."/>
        </authorList>
    </citation>
    <scope>NUCLEOTIDE SEQUENCE [LARGE SCALE GENOMIC DNA]</scope>
    <source>
        <strain evidence="1 2">BT-1</strain>
    </source>
</reference>
<accession>L0EUF5</accession>
<gene>
    <name evidence="1" type="ordered locus">B488_11920</name>
</gene>
<keyword evidence="2" id="KW-1185">Reference proteome</keyword>
<dbReference type="KEGG" id="lcc:B488_11920"/>
<organism evidence="1 2">
    <name type="scientific">Liberibacter crescens (strain BT-1)</name>
    <dbReference type="NCBI Taxonomy" id="1215343"/>
    <lineage>
        <taxon>Bacteria</taxon>
        <taxon>Pseudomonadati</taxon>
        <taxon>Pseudomonadota</taxon>
        <taxon>Alphaproteobacteria</taxon>
        <taxon>Hyphomicrobiales</taxon>
        <taxon>Rhizobiaceae</taxon>
        <taxon>Liberibacter</taxon>
    </lineage>
</organism>
<evidence type="ECO:0000313" key="2">
    <source>
        <dbReference type="Proteomes" id="UP000010799"/>
    </source>
</evidence>
<dbReference type="PATRIC" id="fig|1215343.11.peg.1230"/>
<dbReference type="Proteomes" id="UP000010799">
    <property type="component" value="Chromosome"/>
</dbReference>
<dbReference type="HOGENOM" id="CLU_3201628_0_0_5"/>